<keyword evidence="1" id="KW-1133">Transmembrane helix</keyword>
<proteinExistence type="predicted"/>
<gene>
    <name evidence="2" type="ORF">JI746_21705</name>
</gene>
<keyword evidence="1" id="KW-0812">Transmembrane</keyword>
<protein>
    <recommendedName>
        <fullName evidence="4">Flp pilus-assembly TadG-like N-terminal domain-containing protein</fullName>
    </recommendedName>
</protein>
<dbReference type="Proteomes" id="UP000622707">
    <property type="component" value="Unassembled WGS sequence"/>
</dbReference>
<reference evidence="2 3" key="1">
    <citation type="journal article" date="2017" name="Int. J. Syst. Evol. Microbiol.">
        <title>Ramlibacter alkalitolerans sp. nov., alkali-tolerant bacterium isolated from soil of ginseng.</title>
        <authorList>
            <person name="Lee D.H."/>
            <person name="Cha C.J."/>
        </authorList>
    </citation>
    <scope>NUCLEOTIDE SEQUENCE [LARGE SCALE GENOMIC DNA]</scope>
    <source>
        <strain evidence="2 3">KACC 19305</strain>
    </source>
</reference>
<keyword evidence="3" id="KW-1185">Reference proteome</keyword>
<dbReference type="EMBL" id="JAEQND010000013">
    <property type="protein sequence ID" value="MBL0427737.1"/>
    <property type="molecule type" value="Genomic_DNA"/>
</dbReference>
<sequence>MAITTSLRKQAGSVTSFLLFALVAIGVGVLVLDLYAMRAAAAPEQTLTHQAKRLGAGGAQAAVDEMMNGKKAAPARK</sequence>
<evidence type="ECO:0000313" key="2">
    <source>
        <dbReference type="EMBL" id="MBL0427737.1"/>
    </source>
</evidence>
<name>A0ABS1JU44_9BURK</name>
<dbReference type="RefSeq" id="WP_201692371.1">
    <property type="nucleotide sequence ID" value="NZ_JAEQND010000013.1"/>
</dbReference>
<evidence type="ECO:0008006" key="4">
    <source>
        <dbReference type="Google" id="ProtNLM"/>
    </source>
</evidence>
<organism evidence="2 3">
    <name type="scientific">Ramlibacter alkalitolerans</name>
    <dbReference type="NCBI Taxonomy" id="2039631"/>
    <lineage>
        <taxon>Bacteria</taxon>
        <taxon>Pseudomonadati</taxon>
        <taxon>Pseudomonadota</taxon>
        <taxon>Betaproteobacteria</taxon>
        <taxon>Burkholderiales</taxon>
        <taxon>Comamonadaceae</taxon>
        <taxon>Ramlibacter</taxon>
    </lineage>
</organism>
<feature type="transmembrane region" description="Helical" evidence="1">
    <location>
        <begin position="17"/>
        <end position="36"/>
    </location>
</feature>
<evidence type="ECO:0000313" key="3">
    <source>
        <dbReference type="Proteomes" id="UP000622707"/>
    </source>
</evidence>
<evidence type="ECO:0000256" key="1">
    <source>
        <dbReference type="SAM" id="Phobius"/>
    </source>
</evidence>
<keyword evidence="1" id="KW-0472">Membrane</keyword>
<accession>A0ABS1JU44</accession>
<comment type="caution">
    <text evidence="2">The sequence shown here is derived from an EMBL/GenBank/DDBJ whole genome shotgun (WGS) entry which is preliminary data.</text>
</comment>